<dbReference type="InterPro" id="IPR009279">
    <property type="entry name" value="Portal_Mu"/>
</dbReference>
<gene>
    <name evidence="1" type="ORF">TO73_0186</name>
</gene>
<name>A0ABM5VJ17_THEA5</name>
<keyword evidence="2" id="KW-1185">Reference proteome</keyword>
<sequence length="493" mass="54901">MAKNPRSLSDLVREPSPWGWREWAPIDLAYATRVAMGGNLLPAADLVGAMLADDRVAATVGVRVRGLLALPFLVERPNDREGKTIARALEVDFFRFAPEEALYQVLAWGLILGVGLARLDWREDEETGRLLPHLEPWHPRNLFWDPQEERWYVRTREDPKHSLKEGAWWLYTPYGPRRPWEMGLWRAVALPWLIKLDAARYWARDNEVGAVRVAKVGEMSAKEEREELARLLADMGADTGLVLPPGYEMDILSPSGEVWRGREAAIAWADRAIAVAVLGQNLTTEVQGGSYAAAQVHNMVRQDLLEADAEALATSLREGVIRWWTEYNWGSARLTPWPKWDTTPPEDRRVEAETLAKLAQALQGLAQAGAPVDFRAVLEAYGVPVAQEAPTQTVRLASGDRVALSSGFVQGQLYADRVADEAIRAAVPLLRKHLDAVLRAIEEAGDYEALRRRLIDLVPEADPTELAGLMEAALLLSELAGRYAVARDVAGQR</sequence>
<reference evidence="2" key="1">
    <citation type="journal article" date="2015" name="PLoS ONE">
        <title>Complete Genome Sequence of Thermus aquaticus Y51MC23.</title>
        <authorList>
            <person name="Brumm P.J."/>
            <person name="Monsma S."/>
            <person name="Keough B."/>
            <person name="Jasinovica S."/>
            <person name="Ferguson E."/>
            <person name="Schoenfeld T."/>
            <person name="Lodes M."/>
            <person name="Mead D.A."/>
        </authorList>
    </citation>
    <scope>NUCLEOTIDE SEQUENCE [LARGE SCALE GENOMIC DNA]</scope>
    <source>
        <strain evidence="2">BAA-2747 / Y51MC23</strain>
    </source>
</reference>
<dbReference type="Proteomes" id="UP000058660">
    <property type="component" value="Chromosome"/>
</dbReference>
<proteinExistence type="predicted"/>
<organism evidence="1 2">
    <name type="scientific">Thermus aquaticus (strain ATCC BAA-2747 / Y51MC23)</name>
    <dbReference type="NCBI Taxonomy" id="498848"/>
    <lineage>
        <taxon>Bacteria</taxon>
        <taxon>Thermotogati</taxon>
        <taxon>Deinococcota</taxon>
        <taxon>Deinococci</taxon>
        <taxon>Thermales</taxon>
        <taxon>Thermaceae</taxon>
        <taxon>Thermus</taxon>
    </lineage>
</organism>
<evidence type="ECO:0000313" key="1">
    <source>
        <dbReference type="EMBL" id="ALJ90050.1"/>
    </source>
</evidence>
<protein>
    <submittedName>
        <fullName evidence="1">Mu-like phage gp29 protein</fullName>
    </submittedName>
</protein>
<dbReference type="RefSeq" id="WP_003047184.1">
    <property type="nucleotide sequence ID" value="NZ_CP010822.1"/>
</dbReference>
<dbReference type="Pfam" id="PF06074">
    <property type="entry name" value="Portal_Mu"/>
    <property type="match status" value="1"/>
</dbReference>
<accession>A0ABM5VJ17</accession>
<dbReference type="EMBL" id="CP010822">
    <property type="protein sequence ID" value="ALJ90050.1"/>
    <property type="molecule type" value="Genomic_DNA"/>
</dbReference>
<evidence type="ECO:0000313" key="2">
    <source>
        <dbReference type="Proteomes" id="UP000058660"/>
    </source>
</evidence>